<dbReference type="InterPro" id="IPR029767">
    <property type="entry name" value="WecB-like"/>
</dbReference>
<evidence type="ECO:0000256" key="4">
    <source>
        <dbReference type="ARBA" id="ARBA00038858"/>
    </source>
</evidence>
<evidence type="ECO:0000256" key="3">
    <source>
        <dbReference type="ARBA" id="ARBA00038209"/>
    </source>
</evidence>
<organism evidence="7 8">
    <name type="scientific">Shinella kummerowiae</name>
    <dbReference type="NCBI Taxonomy" id="417745"/>
    <lineage>
        <taxon>Bacteria</taxon>
        <taxon>Pseudomonadati</taxon>
        <taxon>Pseudomonadota</taxon>
        <taxon>Alphaproteobacteria</taxon>
        <taxon>Hyphomicrobiales</taxon>
        <taxon>Rhizobiaceae</taxon>
        <taxon>Shinella</taxon>
    </lineage>
</organism>
<protein>
    <recommendedName>
        <fullName evidence="4">UDP-N-acetylglucosamine 2-epimerase (non-hydrolyzing)</fullName>
        <ecNumber evidence="4">5.1.3.14</ecNumber>
    </recommendedName>
</protein>
<evidence type="ECO:0000313" key="7">
    <source>
        <dbReference type="EMBL" id="MXN46293.1"/>
    </source>
</evidence>
<dbReference type="Proteomes" id="UP000435802">
    <property type="component" value="Unassembled WGS sequence"/>
</dbReference>
<evidence type="ECO:0000313" key="8">
    <source>
        <dbReference type="Proteomes" id="UP000435802"/>
    </source>
</evidence>
<dbReference type="NCBIfam" id="TIGR00236">
    <property type="entry name" value="wecB"/>
    <property type="match status" value="1"/>
</dbReference>
<keyword evidence="8" id="KW-1185">Reference proteome</keyword>
<gene>
    <name evidence="7" type="ORF">GR138_13945</name>
</gene>
<dbReference type="Pfam" id="PF02350">
    <property type="entry name" value="Epimerase_2"/>
    <property type="match status" value="1"/>
</dbReference>
<dbReference type="SUPFAM" id="SSF53756">
    <property type="entry name" value="UDP-Glycosyltransferase/glycogen phosphorylase"/>
    <property type="match status" value="1"/>
</dbReference>
<dbReference type="EMBL" id="WUMK01000005">
    <property type="protein sequence ID" value="MXN46293.1"/>
    <property type="molecule type" value="Genomic_DNA"/>
</dbReference>
<dbReference type="GO" id="GO:0008761">
    <property type="term" value="F:UDP-N-acetylglucosamine 2-epimerase activity"/>
    <property type="evidence" value="ECO:0007669"/>
    <property type="project" value="UniProtKB-EC"/>
</dbReference>
<proteinExistence type="inferred from homology"/>
<dbReference type="PANTHER" id="PTHR43174:SF2">
    <property type="entry name" value="UDP-N-ACETYLGLUCOSAMINE 2-EPIMERASE"/>
    <property type="match status" value="1"/>
</dbReference>
<comment type="similarity">
    <text evidence="3 5">Belongs to the UDP-N-acetylglucosamine 2-epimerase family.</text>
</comment>
<feature type="domain" description="UDP-N-acetylglucosamine 2-epimerase" evidence="6">
    <location>
        <begin position="33"/>
        <end position="373"/>
    </location>
</feature>
<accession>A0A6N8SCH6</accession>
<dbReference type="AlphaFoldDB" id="A0A6N8SCH6"/>
<evidence type="ECO:0000256" key="2">
    <source>
        <dbReference type="ARBA" id="ARBA00036080"/>
    </source>
</evidence>
<dbReference type="EC" id="5.1.3.14" evidence="4"/>
<evidence type="ECO:0000256" key="5">
    <source>
        <dbReference type="RuleBase" id="RU003513"/>
    </source>
</evidence>
<dbReference type="CDD" id="cd03786">
    <property type="entry name" value="GTB_UDP-GlcNAc_2-Epimerase"/>
    <property type="match status" value="1"/>
</dbReference>
<dbReference type="OrthoDB" id="9803238at2"/>
<reference evidence="7 8" key="1">
    <citation type="submission" date="2019-12" db="EMBL/GenBank/DDBJ databases">
        <title>Shinella kummerowiae sp. nov., a symbiotic bacterium isolated from root nodules of the herbal legume Kummerowia stipulacea.</title>
        <authorList>
            <person name="Gao J."/>
        </authorList>
    </citation>
    <scope>NUCLEOTIDE SEQUENCE [LARGE SCALE GENOMIC DNA]</scope>
    <source>
        <strain evidence="7 8">CCBAU 25048</strain>
    </source>
</reference>
<comment type="catalytic activity">
    <reaction evidence="2">
        <text>UDP-N-acetyl-alpha-D-glucosamine = UDP-N-acetyl-alpha-D-mannosamine</text>
        <dbReference type="Rhea" id="RHEA:17213"/>
        <dbReference type="ChEBI" id="CHEBI:57705"/>
        <dbReference type="ChEBI" id="CHEBI:68623"/>
        <dbReference type="EC" id="5.1.3.14"/>
    </reaction>
</comment>
<dbReference type="PANTHER" id="PTHR43174">
    <property type="entry name" value="UDP-N-ACETYLGLUCOSAMINE 2-EPIMERASE"/>
    <property type="match status" value="1"/>
</dbReference>
<name>A0A6N8SCH6_9HYPH</name>
<sequence length="426" mass="46396">MNTIDDGEMRMLKILVVYGTRPEAVKMAPLIDALRQSRCCRPVIAVTGQHREMLDQVNHLFGIEPDFDLNIITQSQTLETITSRVLAGVSAVIERESPDALVVQGDTTTCFAAGLAAFYHKVPLIHLEAGLRTGNRDNPFPEELNRRLTSQLAMLHLAPTSTAKANLLRDGIAESDIVVTGNTVIDALLHVSGRNSVSDNPELNGVFDRPTVLITAHRRESWGEPMARTARAIARLARDFPHMNFLLPAHLNPAVRDVLLPPLAGLENVRITRPLDYRDFVSAMRDCMLVLTDSGGVQEEAPTFGKPVLVLRETTERPEAVTAGTARLIGTDEDAVVNAVTELLRDGDAYRRMARAVNPYGDGLAARRSTQAIEHFFGLADRPDEFTGLAPAAPLPIVLDVRSVPQTAHPGAFVRNGSALDTAHVG</sequence>
<dbReference type="Gene3D" id="3.40.50.2000">
    <property type="entry name" value="Glycogen Phosphorylase B"/>
    <property type="match status" value="2"/>
</dbReference>
<comment type="caution">
    <text evidence="7">The sequence shown here is derived from an EMBL/GenBank/DDBJ whole genome shotgun (WGS) entry which is preliminary data.</text>
</comment>
<evidence type="ECO:0000259" key="6">
    <source>
        <dbReference type="Pfam" id="PF02350"/>
    </source>
</evidence>
<dbReference type="InterPro" id="IPR003331">
    <property type="entry name" value="UDP_GlcNAc_Epimerase_2_dom"/>
</dbReference>
<keyword evidence="1 5" id="KW-0413">Isomerase</keyword>
<evidence type="ECO:0000256" key="1">
    <source>
        <dbReference type="ARBA" id="ARBA00023235"/>
    </source>
</evidence>